<dbReference type="InterPro" id="IPR002347">
    <property type="entry name" value="SDR_fam"/>
</dbReference>
<dbReference type="PANTHER" id="PTHR44196">
    <property type="entry name" value="DEHYDROGENASE/REDUCTASE SDR FAMILY MEMBER 7B"/>
    <property type="match status" value="1"/>
</dbReference>
<evidence type="ECO:0000256" key="2">
    <source>
        <dbReference type="ARBA" id="ARBA00023002"/>
    </source>
</evidence>
<dbReference type="Pfam" id="PF00106">
    <property type="entry name" value="adh_short"/>
    <property type="match status" value="1"/>
</dbReference>
<dbReference type="PROSITE" id="PS00061">
    <property type="entry name" value="ADH_SHORT"/>
    <property type="match status" value="1"/>
</dbReference>
<sequence length="257" mass="29152">MDINGKKIILTGASSGIGKEVLKELSKYDADIIAVARNVNNIPKFSNRIITYSCDVSNKENIDMLFEYATKTFGKVDIFIANAGFAYCEDIQEADWEHIEKIYLTNVVSPIYSLEKMKVMNEGRKYSVLITCSAVSKVALPGYSLYCSTKAAVHSFGDVYRYEENDKGHLSLVYPIATDTNFFKNAGNKAPVPWPVQSTDKVAKAMVKGILKDKRFIYPSKLFTVLNVLNRFFPFLYHFYALRNSSKFKKWLGAEYQ</sequence>
<proteinExistence type="inferred from homology"/>
<dbReference type="PANTHER" id="PTHR44196:SF1">
    <property type="entry name" value="DEHYDROGENASE_REDUCTASE SDR FAMILY MEMBER 7B"/>
    <property type="match status" value="1"/>
</dbReference>
<reference evidence="3" key="2">
    <citation type="submission" date="2011-01" db="EMBL/GenBank/DDBJ databases">
        <title>The Non-contiguous Finished genome of Clostridium papyrosolvens.</title>
        <authorList>
            <person name="Lucas S."/>
            <person name="Copeland A."/>
            <person name="Lapidus A."/>
            <person name="Cheng J.-F."/>
            <person name="Goodwin L."/>
            <person name="Pitluck S."/>
            <person name="Misra M."/>
            <person name="Chertkov O."/>
            <person name="Detter J.C."/>
            <person name="Han C."/>
            <person name="Tapia R."/>
            <person name="Land M."/>
            <person name="Hauser L."/>
            <person name="Kyrpides N."/>
            <person name="Ivanova N."/>
            <person name="Pagani I."/>
            <person name="Mouttaki H."/>
            <person name="He Z."/>
            <person name="Zhou J."/>
            <person name="Hemme C.L."/>
            <person name="Woyke T."/>
        </authorList>
    </citation>
    <scope>NUCLEOTIDE SEQUENCE [LARGE SCALE GENOMIC DNA]</scope>
    <source>
        <strain evidence="3">DSM 2782</strain>
    </source>
</reference>
<name>F1T8M4_9FIRM</name>
<comment type="similarity">
    <text evidence="1">Belongs to the short-chain dehydrogenases/reductases (SDR) family.</text>
</comment>
<comment type="caution">
    <text evidence="3">The sequence shown here is derived from an EMBL/GenBank/DDBJ whole genome shotgun (WGS) entry which is preliminary data.</text>
</comment>
<protein>
    <submittedName>
        <fullName evidence="3">Short-chain dehydrogenase/reductase SDR</fullName>
    </submittedName>
</protein>
<dbReference type="SUPFAM" id="SSF51735">
    <property type="entry name" value="NAD(P)-binding Rossmann-fold domains"/>
    <property type="match status" value="1"/>
</dbReference>
<gene>
    <name evidence="3" type="ORF">Cpap_3282</name>
</gene>
<dbReference type="RefSeq" id="WP_004616860.1">
    <property type="nucleotide sequence ID" value="NZ_ACXX02000002.1"/>
</dbReference>
<dbReference type="AlphaFoldDB" id="F1T8M4"/>
<dbReference type="GO" id="GO:0016020">
    <property type="term" value="C:membrane"/>
    <property type="evidence" value="ECO:0007669"/>
    <property type="project" value="TreeGrafter"/>
</dbReference>
<dbReference type="InterPro" id="IPR020904">
    <property type="entry name" value="Sc_DH/Rdtase_CS"/>
</dbReference>
<dbReference type="InterPro" id="IPR036291">
    <property type="entry name" value="NAD(P)-bd_dom_sf"/>
</dbReference>
<dbReference type="CDD" id="cd05233">
    <property type="entry name" value="SDR_c"/>
    <property type="match status" value="1"/>
</dbReference>
<evidence type="ECO:0000313" key="4">
    <source>
        <dbReference type="Proteomes" id="UP000003860"/>
    </source>
</evidence>
<organism evidence="3 4">
    <name type="scientific">Ruminiclostridium papyrosolvens DSM 2782</name>
    <dbReference type="NCBI Taxonomy" id="588581"/>
    <lineage>
        <taxon>Bacteria</taxon>
        <taxon>Bacillati</taxon>
        <taxon>Bacillota</taxon>
        <taxon>Clostridia</taxon>
        <taxon>Eubacteriales</taxon>
        <taxon>Oscillospiraceae</taxon>
        <taxon>Ruminiclostridium</taxon>
    </lineage>
</organism>
<evidence type="ECO:0000256" key="1">
    <source>
        <dbReference type="ARBA" id="ARBA00006484"/>
    </source>
</evidence>
<evidence type="ECO:0000313" key="3">
    <source>
        <dbReference type="EMBL" id="EGD48856.1"/>
    </source>
</evidence>
<dbReference type="eggNOG" id="COG0300">
    <property type="taxonomic scope" value="Bacteria"/>
</dbReference>
<dbReference type="Proteomes" id="UP000003860">
    <property type="component" value="Unassembled WGS sequence"/>
</dbReference>
<reference evidence="3" key="1">
    <citation type="submission" date="2009-07" db="EMBL/GenBank/DDBJ databases">
        <authorList>
            <consortium name="US DOE Joint Genome Institute (JGI-PGF)"/>
            <person name="Lucas S."/>
            <person name="Copeland A."/>
            <person name="Lapidus A."/>
            <person name="Glavina del Rio T."/>
            <person name="Tice H."/>
            <person name="Bruce D."/>
            <person name="Goodwin L."/>
            <person name="Pitluck S."/>
            <person name="Larimer F."/>
            <person name="Land M.L."/>
            <person name="Mouttaki H."/>
            <person name="He Z."/>
            <person name="Zhou J."/>
            <person name="Hemme C.L."/>
        </authorList>
    </citation>
    <scope>NUCLEOTIDE SEQUENCE</scope>
    <source>
        <strain evidence="3">DSM 2782</strain>
    </source>
</reference>
<dbReference type="STRING" id="588581.Cpap_3282"/>
<dbReference type="PRINTS" id="PR00081">
    <property type="entry name" value="GDHRDH"/>
</dbReference>
<accession>F1T8M4</accession>
<keyword evidence="2" id="KW-0560">Oxidoreductase</keyword>
<dbReference type="EMBL" id="ACXX02000002">
    <property type="protein sequence ID" value="EGD48856.1"/>
    <property type="molecule type" value="Genomic_DNA"/>
</dbReference>
<dbReference type="GO" id="GO:0016491">
    <property type="term" value="F:oxidoreductase activity"/>
    <property type="evidence" value="ECO:0007669"/>
    <property type="project" value="UniProtKB-KW"/>
</dbReference>
<dbReference type="Gene3D" id="3.40.50.720">
    <property type="entry name" value="NAD(P)-binding Rossmann-like Domain"/>
    <property type="match status" value="1"/>
</dbReference>
<keyword evidence="4" id="KW-1185">Reference proteome</keyword>
<dbReference type="OrthoDB" id="9803333at2"/>